<evidence type="ECO:0000313" key="28">
    <source>
        <dbReference type="FlyBase" id="FBgn0039656"/>
    </source>
</evidence>
<dbReference type="STRING" id="7227.FBpp0422992"/>
<keyword evidence="17" id="KW-0325">Glycoprotein</keyword>
<keyword evidence="7 22" id="KW-0645">Protease</keyword>
<dbReference type="Reactome" id="R-DME-983168">
    <property type="pathway name" value="Antigen processing: Ubiquitination &amp; Proteasome degradation"/>
</dbReference>
<evidence type="ECO:0000259" key="26">
    <source>
        <dbReference type="Pfam" id="PF17900"/>
    </source>
</evidence>
<keyword evidence="14 22" id="KW-0482">Metalloprotease</keyword>
<reference evidence="27 29" key="5">
    <citation type="journal article" date="2002" name="Genome Biol.">
        <title>Heterochromatic sequences in a Drosophila whole-genome shotgun assembly.</title>
        <authorList>
            <person name="Hoskins R.A."/>
            <person name="Smith C.D."/>
            <person name="Carlson J.W."/>
            <person name="Carvalho A.B."/>
            <person name="Halpern A."/>
            <person name="Kaminker J.S."/>
            <person name="Kennedy C."/>
            <person name="Mungall C.J."/>
            <person name="Sullivan B.A."/>
            <person name="Sutton G.G."/>
            <person name="Yasuhara J.C."/>
            <person name="Wakimoto B.T."/>
            <person name="Myers E.W."/>
            <person name="Celniker S.E."/>
            <person name="Rubin G.M."/>
            <person name="Karpen G.H."/>
        </authorList>
    </citation>
    <scope>NUCLEOTIDE SEQUENCE [LARGE SCALE GENOMIC DNA]</scope>
    <source>
        <strain evidence="29">Berkeley</strain>
    </source>
</reference>
<dbReference type="GO" id="GO:0070006">
    <property type="term" value="F:metalloaminopeptidase activity"/>
    <property type="evidence" value="ECO:0000318"/>
    <property type="project" value="GO_Central"/>
</dbReference>
<dbReference type="eggNOG" id="KOG1046">
    <property type="taxonomic scope" value="Eukaryota"/>
</dbReference>
<dbReference type="SMR" id="Q9VAM2"/>
<feature type="active site" description="Proton acceptor" evidence="19">
    <location>
        <position position="336"/>
    </location>
</feature>
<evidence type="ECO:0000256" key="3">
    <source>
        <dbReference type="ARBA" id="ARBA00004609"/>
    </source>
</evidence>
<feature type="binding site" evidence="20">
    <location>
        <position position="339"/>
    </location>
    <ligand>
        <name>Zn(2+)</name>
        <dbReference type="ChEBI" id="CHEBI:29105"/>
        <note>catalytic</note>
    </ligand>
</feature>
<name>Q9VAM2_DROME</name>
<dbReference type="InterPro" id="IPR050344">
    <property type="entry name" value="Peptidase_M1_aminopeptidases"/>
</dbReference>
<dbReference type="Pfam" id="PF11838">
    <property type="entry name" value="ERAP1_C"/>
    <property type="match status" value="1"/>
</dbReference>
<reference evidence="27 29" key="3">
    <citation type="journal article" date="2002" name="Genome Biol.">
        <title>Annotation of the Drosophila melanogaster euchromatic genome: a systematic review.</title>
        <authorList>
            <person name="Misra S."/>
            <person name="Crosby M.A."/>
            <person name="Mungall C.J."/>
            <person name="Matthews B.B."/>
            <person name="Campbell K.S."/>
            <person name="Hradecky P."/>
            <person name="Huang Y."/>
            <person name="Kaminker J.S."/>
            <person name="Millburn G.H."/>
            <person name="Prochnik S.E."/>
            <person name="Smith C.D."/>
            <person name="Tupy J.L."/>
            <person name="Whitfied E.J."/>
            <person name="Bayraktaroglu L."/>
            <person name="Berman B.P."/>
            <person name="Bettencourt B.R."/>
            <person name="Celniker S.E."/>
            <person name="de Grey A.D."/>
            <person name="Drysdale R.A."/>
            <person name="Harris N.L."/>
            <person name="Richter J."/>
            <person name="Russo S."/>
            <person name="Schroeder A.J."/>
            <person name="Shu S.Q."/>
            <person name="Stapleton M."/>
            <person name="Yamada C."/>
            <person name="Ashburner M."/>
            <person name="Gelbart W.M."/>
            <person name="Rubin G.M."/>
            <person name="Lewis S.E."/>
        </authorList>
    </citation>
    <scope>GENOME REANNOTATION</scope>
    <source>
        <strain evidence="29">Berkeley</strain>
    </source>
</reference>
<dbReference type="Gene3D" id="2.60.40.1910">
    <property type="match status" value="1"/>
</dbReference>
<comment type="cofactor">
    <cofactor evidence="20 22">
        <name>Zn(2+)</name>
        <dbReference type="ChEBI" id="CHEBI:29105"/>
    </cofactor>
    <text evidence="20 22">Binds 1 zinc ion per subunit.</text>
</comment>
<evidence type="ECO:0000256" key="14">
    <source>
        <dbReference type="ARBA" id="ARBA00023049"/>
    </source>
</evidence>
<dbReference type="EC" id="3.4.11.-" evidence="22"/>
<evidence type="ECO:0000259" key="25">
    <source>
        <dbReference type="Pfam" id="PF11838"/>
    </source>
</evidence>
<dbReference type="InterPro" id="IPR027268">
    <property type="entry name" value="Peptidase_M4/M1_CTD_sf"/>
</dbReference>
<dbReference type="FunFam" id="2.60.40.1910:FF:000008">
    <property type="entry name" value="Aminopeptidase"/>
    <property type="match status" value="1"/>
</dbReference>
<reference evidence="27 29" key="4">
    <citation type="journal article" date="2002" name="Genome Biol.">
        <title>The transposable elements of the Drosophila melanogaster euchromatin: a genomics perspective.</title>
        <authorList>
            <person name="Kaminker J.S."/>
            <person name="Bergman C.M."/>
            <person name="Kronmiller B."/>
            <person name="Carlson J."/>
            <person name="Svirskas R."/>
            <person name="Patel S."/>
            <person name="Frise E."/>
            <person name="Wheeler D.A."/>
            <person name="Lewis S.E."/>
            <person name="Rubin G.M."/>
            <person name="Ashburner M."/>
            <person name="Celniker S.E."/>
        </authorList>
    </citation>
    <scope>NUCLEOTIDE SEQUENCE [LARGE SCALE GENOMIC DNA]</scope>
    <source>
        <strain evidence="29">Berkeley</strain>
    </source>
</reference>
<evidence type="ECO:0000256" key="7">
    <source>
        <dbReference type="ARBA" id="ARBA00022670"/>
    </source>
</evidence>
<reference evidence="27 29" key="11">
    <citation type="journal article" date="2015" name="Genome Res.">
        <title>The Release 6 reference sequence of the Drosophila melanogaster genome.</title>
        <authorList>
            <person name="Hoskins R.A."/>
            <person name="Carlson J.W."/>
            <person name="Wan K.H."/>
            <person name="Park S."/>
            <person name="Mendez I."/>
            <person name="Galle S.E."/>
            <person name="Booth B.W."/>
            <person name="Pfeiffer B.D."/>
            <person name="George R.A."/>
            <person name="Svirskas R."/>
            <person name="Krzywinski M."/>
            <person name="Schein J."/>
            <person name="Accardo M.C."/>
            <person name="Damia E."/>
            <person name="Messina G."/>
            <person name="Mendez-Lago M."/>
            <person name="de Pablos B."/>
            <person name="Demakova O.V."/>
            <person name="Andreyeva E.N."/>
            <person name="Boldyreva L.V."/>
            <person name="Marra M."/>
            <person name="Carvalho A.B."/>
            <person name="Dimitri P."/>
            <person name="Villasante A."/>
            <person name="Zhimulev I.F."/>
            <person name="Rubin G.M."/>
            <person name="Karpen G.H."/>
            <person name="Celniker S.E."/>
        </authorList>
    </citation>
    <scope>NUCLEOTIDE SEQUENCE [LARGE SCALE GENOMIC DNA]</scope>
    <source>
        <strain evidence="29">Berkeley</strain>
    </source>
</reference>
<feature type="domain" description="Aminopeptidase N-like N-terminal" evidence="26">
    <location>
        <begin position="33"/>
        <end position="228"/>
    </location>
</feature>
<keyword evidence="16" id="KW-1015">Disulfide bond</keyword>
<reference evidence="27 29" key="9">
    <citation type="journal article" date="2015" name="G3 (Bethesda)">
        <title>Gene Model Annotations for Drosophila melanogaster: Impact of High-Throughput Data.</title>
        <authorList>
            <consortium name="FlyBase Consortium"/>
            <person name="Matthews B.B."/>
            <person name="Dos Santos G."/>
            <person name="Crosby M.A."/>
            <person name="Emmert D.B."/>
            <person name="St Pierre S.E."/>
            <person name="Gramates L.S."/>
            <person name="Zhou P."/>
            <person name="Schroeder A.J."/>
            <person name="Falls K."/>
            <person name="Strelets V."/>
            <person name="Russo S.M."/>
            <person name="Gelbart W.M."/>
            <person name="null"/>
        </authorList>
    </citation>
    <scope>NUCLEOTIDE SEQUENCE [LARGE SCALE GENOMIC DNA]</scope>
    <source>
        <strain evidence="29">Berkeley</strain>
    </source>
</reference>
<dbReference type="AlphaFoldDB" id="Q9VAM2"/>
<gene>
    <name evidence="27" type="primary">Dmel\CG11951</name>
    <name evidence="27 28" type="ORF">CG11951</name>
    <name evidence="27" type="ORF">Dmel_CG11951</name>
</gene>
<feature type="chain" id="PRO_5020039876" description="Aminopeptidase" evidence="23">
    <location>
        <begin position="17"/>
        <end position="924"/>
    </location>
</feature>
<dbReference type="ExpressionAtlas" id="Q9VAM2">
    <property type="expression patterns" value="baseline and differential"/>
</dbReference>
<evidence type="ECO:0000256" key="10">
    <source>
        <dbReference type="ARBA" id="ARBA00022729"/>
    </source>
</evidence>
<dbReference type="Gene3D" id="2.60.40.1730">
    <property type="entry name" value="tricorn interacting facor f3 domain"/>
    <property type="match status" value="1"/>
</dbReference>
<dbReference type="Pfam" id="PF17900">
    <property type="entry name" value="Peptidase_M1_N"/>
    <property type="match status" value="1"/>
</dbReference>
<dbReference type="PRINTS" id="PR00756">
    <property type="entry name" value="ALADIPTASE"/>
</dbReference>
<dbReference type="EMBL" id="AE014297">
    <property type="protein sequence ID" value="AAF56882.3"/>
    <property type="molecule type" value="Genomic_DNA"/>
</dbReference>
<proteinExistence type="inferred from homology"/>
<evidence type="ECO:0000256" key="2">
    <source>
        <dbReference type="ARBA" id="ARBA00004167"/>
    </source>
</evidence>
<keyword evidence="9 20" id="KW-0479">Metal-binding</keyword>
<dbReference type="Reactome" id="R-DME-983170">
    <property type="pathway name" value="Antigen Presentation: Folding, assembly and peptide loading of class I MHC"/>
</dbReference>
<evidence type="ECO:0000256" key="9">
    <source>
        <dbReference type="ARBA" id="ARBA00022723"/>
    </source>
</evidence>
<comment type="catalytic activity">
    <reaction evidence="1">
        <text>Release of an N-terminal amino acid, Xaa-|-Yaa- from a peptide, amide or arylamide. Xaa is preferably Ala, but may be most amino acids including Pro (slow action). When a terminal hydrophobic residue is followed by a prolyl residue, the two may be released as an intact Xaa-Pro dipeptide.</text>
        <dbReference type="EC" id="3.4.11.2"/>
    </reaction>
</comment>
<evidence type="ECO:0000256" key="13">
    <source>
        <dbReference type="ARBA" id="ARBA00022989"/>
    </source>
</evidence>
<dbReference type="BioGRID-ORCS" id="43463">
    <property type="hits" value="0 hits in 3 CRISPR screens"/>
</dbReference>
<dbReference type="InterPro" id="IPR042097">
    <property type="entry name" value="Aminopeptidase_N-like_N_sf"/>
</dbReference>
<keyword evidence="8" id="KW-0812">Transmembrane</keyword>
<dbReference type="CDD" id="cd09601">
    <property type="entry name" value="M1_APN-Q_like"/>
    <property type="match status" value="1"/>
</dbReference>
<evidence type="ECO:0000256" key="8">
    <source>
        <dbReference type="ARBA" id="ARBA00022692"/>
    </source>
</evidence>
<reference evidence="27 29" key="7">
    <citation type="journal article" date="2007" name="Science">
        <title>The Release 5.1 annotation of Drosophila melanogaster heterochromatin.</title>
        <authorList>
            <person name="Smith C.D."/>
            <person name="Shu S."/>
            <person name="Mungall C.J."/>
            <person name="Karpen G.H."/>
        </authorList>
    </citation>
    <scope>NUCLEOTIDE SEQUENCE [LARGE SCALE GENOMIC DNA]</scope>
    <source>
        <strain evidence="29">Berkeley</strain>
    </source>
</reference>
<feature type="site" description="Transition state stabilizer" evidence="21">
    <location>
        <position position="421"/>
    </location>
</feature>
<evidence type="ECO:0000256" key="16">
    <source>
        <dbReference type="ARBA" id="ARBA00023157"/>
    </source>
</evidence>
<dbReference type="OrthoDB" id="510539at2759"/>
<dbReference type="InterPro" id="IPR024571">
    <property type="entry name" value="ERAP1-like_C_dom"/>
</dbReference>
<evidence type="ECO:0000256" key="21">
    <source>
        <dbReference type="PIRSR" id="PIRSR634016-4"/>
    </source>
</evidence>
<keyword evidence="11 22" id="KW-0378">Hydrolase</keyword>
<dbReference type="Gene3D" id="1.10.390.10">
    <property type="entry name" value="Neutral Protease Domain 2"/>
    <property type="match status" value="1"/>
</dbReference>
<dbReference type="VEuPathDB" id="VectorBase:FBgn0039656"/>
<dbReference type="GO" id="GO:0043171">
    <property type="term" value="P:peptide catabolic process"/>
    <property type="evidence" value="ECO:0000318"/>
    <property type="project" value="GO_Central"/>
</dbReference>
<evidence type="ECO:0000256" key="18">
    <source>
        <dbReference type="ARBA" id="ARBA00023288"/>
    </source>
</evidence>
<dbReference type="GO" id="GO:0016285">
    <property type="term" value="F:alanyl aminopeptidase activity"/>
    <property type="evidence" value="ECO:0007669"/>
    <property type="project" value="UniProtKB-EC"/>
</dbReference>
<dbReference type="Gene3D" id="1.25.50.20">
    <property type="match status" value="1"/>
</dbReference>
<reference evidence="27 29" key="8">
    <citation type="journal article" date="2007" name="Science">
        <title>Sequence finishing and mapping of Drosophila melanogaster heterochromatin.</title>
        <authorList>
            <person name="Hoskins R.A."/>
            <person name="Carlson J.W."/>
            <person name="Kennedy C."/>
            <person name="Acevedo D."/>
            <person name="Evans-Holm M."/>
            <person name="Frise E."/>
            <person name="Wan K.H."/>
            <person name="Park S."/>
            <person name="Mendez-Lago M."/>
            <person name="Rossi F."/>
            <person name="Villasante A."/>
            <person name="Dimitri P."/>
            <person name="Karpen G.H."/>
            <person name="Celniker S.E."/>
        </authorList>
    </citation>
    <scope>NUCLEOTIDE SEQUENCE [LARGE SCALE GENOMIC DNA]</scope>
    <source>
        <strain evidence="29">Berkeley</strain>
    </source>
</reference>
<reference evidence="27 29" key="1">
    <citation type="journal article" date="2000" name="Science">
        <title>The genome sequence of Drosophila melanogaster.</title>
        <authorList>
            <person name="Adams M.D."/>
            <person name="Celniker S.E."/>
            <person name="Holt R.A."/>
            <person name="Evans C.A."/>
            <person name="Gocayne J.D."/>
            <person name="Amanatides P.G."/>
            <person name="Scherer S.E."/>
            <person name="Li P.W."/>
            <person name="Hoskins R.A."/>
            <person name="Galle R.F."/>
            <person name="George R.A."/>
            <person name="Lewis S.E."/>
            <person name="Richards S."/>
            <person name="Ashburner M."/>
            <person name="Henderson S.N."/>
            <person name="Sutton G.G."/>
            <person name="Wortman J.R."/>
            <person name="Yandell M.D."/>
            <person name="Zhang Q."/>
            <person name="Chen L.X."/>
            <person name="Brandon R.C."/>
            <person name="Rogers Y.H."/>
            <person name="Blazej R.G."/>
            <person name="Champe M."/>
            <person name="Pfeiffer B.D."/>
            <person name="Wan K.H."/>
            <person name="Doyle C."/>
            <person name="Baxter E.G."/>
            <person name="Helt G."/>
            <person name="Nelson C.R."/>
            <person name="Gabor G.L."/>
            <person name="Abril J.F."/>
            <person name="Agbayani A."/>
            <person name="An H.J."/>
            <person name="Andrews-Pfannkoch C."/>
            <person name="Baldwin D."/>
            <person name="Ballew R.M."/>
            <person name="Basu A."/>
            <person name="Baxendale J."/>
            <person name="Bayraktaroglu L."/>
            <person name="Beasley E.M."/>
            <person name="Beeson K.Y."/>
            <person name="Benos P.V."/>
            <person name="Berman B.P."/>
            <person name="Bhandari D."/>
            <person name="Bolshakov S."/>
            <person name="Borkova D."/>
            <person name="Botchan M.R."/>
            <person name="Bouck J."/>
            <person name="Brokstein P."/>
            <person name="Brottier P."/>
            <person name="Burtis K.C."/>
            <person name="Busam D.A."/>
            <person name="Butler H."/>
            <person name="Cadieu E."/>
            <person name="Center A."/>
            <person name="Chandra I."/>
            <person name="Cherry J.M."/>
            <person name="Cawley S."/>
            <person name="Dahlke C."/>
            <person name="Davenport L.B."/>
            <person name="Davies P."/>
            <person name="de Pablos B."/>
            <person name="Delcher A."/>
            <person name="Deng Z."/>
            <person name="Mays A.D."/>
            <person name="Dew I."/>
            <person name="Dietz S.M."/>
            <person name="Dodson K."/>
            <person name="Doup L.E."/>
            <person name="Downes M."/>
            <person name="Dugan-Rocha S."/>
            <person name="Dunkov B.C."/>
            <person name="Dunn P."/>
            <person name="Durbin K.J."/>
            <person name="Evangelista C.C."/>
            <person name="Ferraz C."/>
            <person name="Ferriera S."/>
            <person name="Fleischmann W."/>
            <person name="Fosler C."/>
            <person name="Gabrielian A.E."/>
            <person name="Garg N.S."/>
            <person name="Gelbart W.M."/>
            <person name="Glasser K."/>
            <person name="Glodek A."/>
            <person name="Gong F."/>
            <person name="Gorrell J.H."/>
            <person name="Gu Z."/>
            <person name="Guan P."/>
            <person name="Harris M."/>
            <person name="Harris N.L."/>
            <person name="Harvey D."/>
            <person name="Heiman T.J."/>
            <person name="Hernandez J.R."/>
            <person name="Houck J."/>
            <person name="Hostin D."/>
            <person name="Houston K.A."/>
            <person name="Howland T.J."/>
            <person name="Wei M.H."/>
            <person name="Ibegwam C."/>
            <person name="Jalali M."/>
            <person name="Kalush F."/>
            <person name="Karpen G.H."/>
            <person name="Ke Z."/>
            <person name="Kennison J.A."/>
            <person name="Ketchum K.A."/>
            <person name="Kimmel B.E."/>
            <person name="Kodira C.D."/>
            <person name="Kraft C."/>
            <person name="Kravitz S."/>
            <person name="Kulp D."/>
            <person name="Lai Z."/>
            <person name="Lasko P."/>
            <person name="Lei Y."/>
            <person name="Levitsky A.A."/>
            <person name="Li J."/>
            <person name="Li Z."/>
            <person name="Liang Y."/>
            <person name="Lin X."/>
            <person name="Liu X."/>
            <person name="Mattei B."/>
            <person name="McIntosh T.C."/>
            <person name="McLeod M.P."/>
            <person name="McPherson D."/>
            <person name="Merkulov G."/>
            <person name="Milshina N.V."/>
            <person name="Mobarry C."/>
            <person name="Morris J."/>
            <person name="Moshrefi A."/>
            <person name="Mount S.M."/>
            <person name="Moy M."/>
            <person name="Murphy B."/>
            <person name="Murphy L."/>
            <person name="Muzny D.M."/>
            <person name="Nelson D.L."/>
            <person name="Nelson D.R."/>
            <person name="Nelson K.A."/>
            <person name="Nixon K."/>
            <person name="Nusskern D.R."/>
            <person name="Pacleb J.M."/>
            <person name="Palazzolo M."/>
            <person name="Pittman G.S."/>
            <person name="Pan S."/>
            <person name="Pollard J."/>
            <person name="Puri V."/>
            <person name="Reese M.G."/>
            <person name="Reinert K."/>
            <person name="Remington K."/>
            <person name="Saunders R.D."/>
            <person name="Scheeler F."/>
            <person name="Shen H."/>
            <person name="Shue B.C."/>
            <person name="Siden-Kiamos I."/>
            <person name="Simpson M."/>
            <person name="Skupski M.P."/>
            <person name="Smith T."/>
            <person name="Spier E."/>
            <person name="Spradling A.C."/>
            <person name="Stapleton M."/>
            <person name="Strong R."/>
            <person name="Sun E."/>
            <person name="Svirskas R."/>
            <person name="Tector C."/>
            <person name="Turner R."/>
            <person name="Venter E."/>
            <person name="Wang A.H."/>
            <person name="Wang X."/>
            <person name="Wang Z.Y."/>
            <person name="Wassarman D.A."/>
            <person name="Weinstock G.M."/>
            <person name="Weissenbach J."/>
            <person name="Williams S.M."/>
            <person name="WoodageT"/>
            <person name="Worley K.C."/>
            <person name="Wu D."/>
            <person name="Yang S."/>
            <person name="Yao Q.A."/>
            <person name="Ye J."/>
            <person name="Yeh R.F."/>
            <person name="Zaveri J.S."/>
            <person name="Zhan M."/>
            <person name="Zhang G."/>
            <person name="Zhao Q."/>
            <person name="Zheng L."/>
            <person name="Zheng X.H."/>
            <person name="Zhong F.N."/>
            <person name="Zhong W."/>
            <person name="Zhou X."/>
            <person name="Zhu S."/>
            <person name="Zhu X."/>
            <person name="Smith H.O."/>
            <person name="Gibbs R.A."/>
            <person name="Myers E.W."/>
            <person name="Rubin G.M."/>
            <person name="Venter J.C."/>
        </authorList>
    </citation>
    <scope>NUCLEOTIDE SEQUENCE [LARGE SCALE GENOMIC DNA]</scope>
    <source>
        <strain evidence="29">Berkeley</strain>
    </source>
</reference>
<keyword evidence="6" id="KW-0336">GPI-anchor</keyword>
<dbReference type="GO" id="GO:0006508">
    <property type="term" value="P:proteolysis"/>
    <property type="evidence" value="ECO:0000318"/>
    <property type="project" value="GO_Central"/>
</dbReference>
<evidence type="ECO:0000256" key="22">
    <source>
        <dbReference type="RuleBase" id="RU364040"/>
    </source>
</evidence>
<comment type="subcellular location">
    <subcellularLocation>
        <location evidence="3">Cell membrane</location>
        <topology evidence="3">Lipid-anchor</topology>
        <topology evidence="3">GPI-anchor</topology>
    </subcellularLocation>
    <subcellularLocation>
        <location evidence="2">Membrane</location>
        <topology evidence="2">Single-pass membrane protein</topology>
    </subcellularLocation>
</comment>
<sequence>MKCVFLILAALGLSFAGEGSTYDHFRLPTALRPQSYDVRILTQLENPDDFHFNGTVKIQIEVLQNTHNITLHSKDLTIDDTEITLSQIGGEETTENCITSTAVNPTHDFYILNTCKELLAGQFYELSLPFSAKLQDQLAGYYRSSYVNTVANETRWISVTQFEPAAARLAFPCFDEPGYKASFAITLGYHKKYTGLSNMPVNETRPHESIPDYVWTSFEESLPMSTYLVAYSLNDFSHKPSTLPNGTLFRTWARPNAIDQCDYAAELGPKVLKYYEELFGIKFPLPKVDQIAVPDFSAGAMENWGLVTFAESTLLYSPEYSSQEAKQETANIVAHELAHQWFGNLVTMKWWTDLWLNEGFATYVASLCVEDIHPQWRTLQLESMSNLLTIFRKDSLESSHPISRPIEMTSQISESFDEISYQKGSSVIRMMHLFLGEEAFRTGLKSYLEKYTYKNAEQDNLWESLTQAAHKTGSLPKDYNIKTIMDSWTLQTGYPVINVTRDYTSRTAKLSQERYLLNTDVSRAHKGCWWVPLSYTNQEEKDFNNTAPKEWMECTETGESVPKTIHDLPGPDQWVIFNNQLSAPYKVNYDAQNWKLLIETLNSEDYHSIHVVNRAQLIDDVLYFAWTGEQDYEIALQVISYLERERELLPWKSAFDNLQFVSGILRQTPNFRFFKNFTRRLITPIYEHLNGINDTVASEEQQDKTILKAIVADWACSFEVSDCVTQALSFYRSWRSEANPDEVNPVPLGIRGVVYCTAIKHGCDEDWDFLWTRYQKANVATEKQIILDSLGCSQEVWVLQRYLERNFDGMGDIRKQDSTSVFQAIADSEVGFLLAKKYLMDNVDSISKFYHPQSESMSELLPPLSEQIFTQRDYDEFMNFMASSKDQLKDIEQTISQSLETMLINVQWKERNYERFTRAISKHF</sequence>
<feature type="binding site" evidence="20">
    <location>
        <position position="335"/>
    </location>
    <ligand>
        <name>Zn(2+)</name>
        <dbReference type="ChEBI" id="CHEBI:29105"/>
        <note>catalytic</note>
    </ligand>
</feature>
<evidence type="ECO:0000313" key="29">
    <source>
        <dbReference type="Proteomes" id="UP000000803"/>
    </source>
</evidence>
<dbReference type="FunFam" id="1.25.50.20:FF:000001">
    <property type="entry name" value="Aminopeptidase"/>
    <property type="match status" value="1"/>
</dbReference>
<feature type="domain" description="ERAP1-like C-terminal" evidence="25">
    <location>
        <begin position="574"/>
        <end position="902"/>
    </location>
</feature>
<dbReference type="PANTHER" id="PTHR11533:SF253">
    <property type="entry name" value="AMINOPEPTIDASE-RELATED"/>
    <property type="match status" value="1"/>
</dbReference>
<evidence type="ECO:0000259" key="24">
    <source>
        <dbReference type="Pfam" id="PF01433"/>
    </source>
</evidence>
<protein>
    <recommendedName>
        <fullName evidence="22">Aminopeptidase</fullName>
        <ecNumber evidence="22">3.4.11.-</ecNumber>
    </recommendedName>
</protein>
<evidence type="ECO:0000256" key="15">
    <source>
        <dbReference type="ARBA" id="ARBA00023136"/>
    </source>
</evidence>
<feature type="signal peptide" evidence="23">
    <location>
        <begin position="1"/>
        <end position="16"/>
    </location>
</feature>
<evidence type="ECO:0000256" key="6">
    <source>
        <dbReference type="ARBA" id="ARBA00022622"/>
    </source>
</evidence>
<reference evidence="27 29" key="10">
    <citation type="journal article" date="2015" name="G3 (Bethesda)">
        <title>Gene Model Annotations for Drosophila melanogaster: The Rule-Benders.</title>
        <authorList>
            <consortium name="FlyBase Consortium"/>
            <person name="Crosby M.A."/>
            <person name="Gramates L.S."/>
            <person name="Dos Santos G."/>
            <person name="Matthews B.B."/>
            <person name="St Pierre S.E."/>
            <person name="Zhou P."/>
            <person name="Schroeder A.J."/>
            <person name="Falls K."/>
            <person name="Emmert D.B."/>
            <person name="Russo S.M."/>
            <person name="Gelbart W.M."/>
            <person name="null"/>
        </authorList>
    </citation>
    <scope>NUCLEOTIDE SEQUENCE [LARGE SCALE GENOMIC DNA]</scope>
    <source>
        <strain evidence="29">Berkeley</strain>
    </source>
</reference>
<dbReference type="InterPro" id="IPR001930">
    <property type="entry name" value="Peptidase_M1"/>
</dbReference>
<dbReference type="GO" id="GO:0008270">
    <property type="term" value="F:zinc ion binding"/>
    <property type="evidence" value="ECO:0007669"/>
    <property type="project" value="UniProtKB-UniRule"/>
</dbReference>
<reference evidence="27 29" key="2">
    <citation type="journal article" date="2002" name="Genome Biol.">
        <title>Finishing a whole-genome shotgun: release 3 of the Drosophila melanogaster euchromatic genome sequence.</title>
        <authorList>
            <person name="Celniker S.E."/>
            <person name="Wheeler D.A."/>
            <person name="Kronmiller B."/>
            <person name="Carlson J.W."/>
            <person name="Halpern A."/>
            <person name="Patel S."/>
            <person name="Adams M."/>
            <person name="Champe M."/>
            <person name="Dugan S.P."/>
            <person name="Frise E."/>
            <person name="Hodgson A."/>
            <person name="George R.A."/>
            <person name="Hoskins R.A."/>
            <person name="Laverty T."/>
            <person name="Muzny D.M."/>
            <person name="Nelson C.R."/>
            <person name="Pacleb J.M."/>
            <person name="Park S."/>
            <person name="Pfeiffer B.D."/>
            <person name="Richards S."/>
            <person name="Sodergren E.J."/>
            <person name="Svirskas R."/>
            <person name="Tabor P.E."/>
            <person name="Wan K."/>
            <person name="Stapleton M."/>
            <person name="Sutton G.G."/>
            <person name="Venter C."/>
            <person name="Weinstock G."/>
            <person name="Scherer S.E."/>
            <person name="Myers E.W."/>
            <person name="Gibbs R.A."/>
            <person name="Rubin G.M."/>
        </authorList>
    </citation>
    <scope>NUCLEOTIDE SEQUENCE [LARGE SCALE GENOMIC DNA]</scope>
    <source>
        <strain evidence="29">Berkeley</strain>
    </source>
</reference>
<dbReference type="HOGENOM" id="CLU_003705_2_0_1"/>
<dbReference type="GO" id="GO:0098552">
    <property type="term" value="C:side of membrane"/>
    <property type="evidence" value="ECO:0007669"/>
    <property type="project" value="UniProtKB-KW"/>
</dbReference>
<dbReference type="Proteomes" id="UP000000803">
    <property type="component" value="Chromosome 3R"/>
</dbReference>
<dbReference type="AGR" id="FB:FBgn0039656"/>
<dbReference type="SUPFAM" id="SSF55486">
    <property type="entry name" value="Metalloproteases ('zincins'), catalytic domain"/>
    <property type="match status" value="1"/>
</dbReference>
<dbReference type="GO" id="GO:0005886">
    <property type="term" value="C:plasma membrane"/>
    <property type="evidence" value="ECO:0007669"/>
    <property type="project" value="UniProtKB-SubCell"/>
</dbReference>
<dbReference type="FlyBase" id="FBgn0039656">
    <property type="gene designation" value="CG11951"/>
</dbReference>
<dbReference type="InterPro" id="IPR014782">
    <property type="entry name" value="Peptidase_M1_dom"/>
</dbReference>
<evidence type="ECO:0000256" key="17">
    <source>
        <dbReference type="ARBA" id="ARBA00023180"/>
    </source>
</evidence>
<comment type="similarity">
    <text evidence="4 22">Belongs to the peptidase M1 family.</text>
</comment>
<dbReference type="InterPro" id="IPR045357">
    <property type="entry name" value="Aminopeptidase_N-like_N"/>
</dbReference>
<keyword evidence="18" id="KW-0449">Lipoprotein</keyword>
<feature type="domain" description="Peptidase M1 membrane alanine aminopeptidase" evidence="24">
    <location>
        <begin position="263"/>
        <end position="488"/>
    </location>
</feature>
<evidence type="ECO:0000256" key="20">
    <source>
        <dbReference type="PIRSR" id="PIRSR634016-3"/>
    </source>
</evidence>
<keyword evidence="13" id="KW-1133">Transmembrane helix</keyword>
<dbReference type="Reactome" id="R-DME-2022377">
    <property type="pathway name" value="Metabolism of Angiotensinogen to Angiotensins"/>
</dbReference>
<dbReference type="InParanoid" id="Q9VAM2"/>
<evidence type="ECO:0000256" key="19">
    <source>
        <dbReference type="PIRSR" id="PIRSR634016-1"/>
    </source>
</evidence>
<dbReference type="PhylomeDB" id="Q9VAM2"/>
<accession>Q9VAM2</accession>
<evidence type="ECO:0000256" key="1">
    <source>
        <dbReference type="ARBA" id="ARBA00000098"/>
    </source>
</evidence>
<evidence type="ECO:0000256" key="12">
    <source>
        <dbReference type="ARBA" id="ARBA00022833"/>
    </source>
</evidence>
<dbReference type="Pfam" id="PF01433">
    <property type="entry name" value="Peptidase_M1"/>
    <property type="match status" value="1"/>
</dbReference>
<evidence type="ECO:0000256" key="23">
    <source>
        <dbReference type="SAM" id="SignalP"/>
    </source>
</evidence>
<evidence type="ECO:0000256" key="4">
    <source>
        <dbReference type="ARBA" id="ARBA00010136"/>
    </source>
</evidence>
<keyword evidence="10 23" id="KW-0732">Signal</keyword>
<evidence type="ECO:0000256" key="11">
    <source>
        <dbReference type="ARBA" id="ARBA00022801"/>
    </source>
</evidence>
<dbReference type="InterPro" id="IPR034016">
    <property type="entry name" value="M1_APN-typ"/>
</dbReference>
<dbReference type="GO" id="GO:0005615">
    <property type="term" value="C:extracellular space"/>
    <property type="evidence" value="ECO:0000318"/>
    <property type="project" value="GO_Central"/>
</dbReference>
<keyword evidence="22" id="KW-0031">Aminopeptidase</keyword>
<evidence type="ECO:0000256" key="5">
    <source>
        <dbReference type="ARBA" id="ARBA00022475"/>
    </source>
</evidence>
<dbReference type="MEROPS" id="M01.A08"/>
<dbReference type="SUPFAM" id="SSF63737">
    <property type="entry name" value="Leukotriene A4 hydrolase N-terminal domain"/>
    <property type="match status" value="1"/>
</dbReference>
<keyword evidence="29" id="KW-1185">Reference proteome</keyword>
<dbReference type="Bgee" id="FBgn0039656">
    <property type="expression patterns" value="Expressed in epithelial cell in haltere and 29 other cell types or tissues"/>
</dbReference>
<dbReference type="IntAct" id="Q9VAM2">
    <property type="interactions" value="1"/>
</dbReference>
<dbReference type="OMA" id="INVQWKE"/>
<feature type="binding site" evidence="20">
    <location>
        <position position="358"/>
    </location>
    <ligand>
        <name>Zn(2+)</name>
        <dbReference type="ChEBI" id="CHEBI:29105"/>
        <note>catalytic</note>
    </ligand>
</feature>
<dbReference type="FunFam" id="1.10.390.10:FF:000016">
    <property type="entry name" value="Glutamyl aminopeptidase"/>
    <property type="match status" value="1"/>
</dbReference>
<keyword evidence="12 20" id="KW-0862">Zinc</keyword>
<keyword evidence="15" id="KW-0472">Membrane</keyword>
<evidence type="ECO:0000313" key="27">
    <source>
        <dbReference type="EMBL" id="AAF56882.3"/>
    </source>
</evidence>
<dbReference type="UCSC" id="CG11951-RA">
    <property type="organism name" value="d. melanogaster"/>
</dbReference>
<organism evidence="27 29">
    <name type="scientific">Drosophila melanogaster</name>
    <name type="common">Fruit fly</name>
    <dbReference type="NCBI Taxonomy" id="7227"/>
    <lineage>
        <taxon>Eukaryota</taxon>
        <taxon>Metazoa</taxon>
        <taxon>Ecdysozoa</taxon>
        <taxon>Arthropoda</taxon>
        <taxon>Hexapoda</taxon>
        <taxon>Insecta</taxon>
        <taxon>Pterygota</taxon>
        <taxon>Neoptera</taxon>
        <taxon>Endopterygota</taxon>
        <taxon>Diptera</taxon>
        <taxon>Brachycera</taxon>
        <taxon>Muscomorpha</taxon>
        <taxon>Ephydroidea</taxon>
        <taxon>Drosophilidae</taxon>
        <taxon>Drosophila</taxon>
        <taxon>Sophophora</taxon>
    </lineage>
</organism>
<dbReference type="PANTHER" id="PTHR11533">
    <property type="entry name" value="PROTEASE M1 ZINC METALLOPROTEASE"/>
    <property type="match status" value="1"/>
</dbReference>
<keyword evidence="5" id="KW-1003">Cell membrane</keyword>
<dbReference type="FunFam" id="2.60.40.1730:FF:000016">
    <property type="entry name" value="Aminopeptidase"/>
    <property type="match status" value="1"/>
</dbReference>
<dbReference type="FunCoup" id="Q9VAM2">
    <property type="interactions" value="101"/>
</dbReference>
<reference evidence="27 29" key="6">
    <citation type="journal article" date="2005" name="PLoS Comput. Biol.">
        <title>Combined evidence annotation of transposable elements in genome sequences.</title>
        <authorList>
            <person name="Quesneville H."/>
            <person name="Bergman C.M."/>
            <person name="Andrieu O."/>
            <person name="Autard D."/>
            <person name="Nouaud D."/>
            <person name="Ashburner M."/>
            <person name="Anxolabehere D."/>
        </authorList>
    </citation>
    <scope>NUCLEOTIDE SEQUENCE [LARGE SCALE GENOMIC DNA]</scope>
    <source>
        <strain evidence="29">Berkeley</strain>
    </source>
</reference>